<evidence type="ECO:0000259" key="5">
    <source>
        <dbReference type="Pfam" id="PF00884"/>
    </source>
</evidence>
<dbReference type="PANTHER" id="PTHR42693">
    <property type="entry name" value="ARYLSULFATASE FAMILY MEMBER"/>
    <property type="match status" value="1"/>
</dbReference>
<gene>
    <name evidence="6" type="ORF">EV192_103291</name>
</gene>
<keyword evidence="2" id="KW-0479">Metal-binding</keyword>
<dbReference type="Proteomes" id="UP000295680">
    <property type="component" value="Unassembled WGS sequence"/>
</dbReference>
<comment type="similarity">
    <text evidence="1">Belongs to the sulfatase family.</text>
</comment>
<protein>
    <submittedName>
        <fullName evidence="6">Putative sulfatase</fullName>
    </submittedName>
</protein>
<dbReference type="Gene3D" id="3.40.720.10">
    <property type="entry name" value="Alkaline Phosphatase, subunit A"/>
    <property type="match status" value="2"/>
</dbReference>
<dbReference type="GO" id="GO:0046872">
    <property type="term" value="F:metal ion binding"/>
    <property type="evidence" value="ECO:0007669"/>
    <property type="project" value="UniProtKB-KW"/>
</dbReference>
<feature type="domain" description="Sulfatase N-terminal" evidence="5">
    <location>
        <begin position="2"/>
        <end position="330"/>
    </location>
</feature>
<evidence type="ECO:0000313" key="6">
    <source>
        <dbReference type="EMBL" id="TCO60716.1"/>
    </source>
</evidence>
<dbReference type="RefSeq" id="WP_132115903.1">
    <property type="nucleotide sequence ID" value="NZ_SLWS01000003.1"/>
</dbReference>
<reference evidence="6 7" key="1">
    <citation type="submission" date="2019-03" db="EMBL/GenBank/DDBJ databases">
        <title>Genomic Encyclopedia of Type Strains, Phase IV (KMG-IV): sequencing the most valuable type-strain genomes for metagenomic binning, comparative biology and taxonomic classification.</title>
        <authorList>
            <person name="Goeker M."/>
        </authorList>
    </citation>
    <scope>NUCLEOTIDE SEQUENCE [LARGE SCALE GENOMIC DNA]</scope>
    <source>
        <strain evidence="6 7">DSM 45934</strain>
    </source>
</reference>
<dbReference type="InterPro" id="IPR000917">
    <property type="entry name" value="Sulfatase_N"/>
</dbReference>
<accession>A0A4R2JTY0</accession>
<sequence length="441" mass="49165">MNILLITSEQQHHLALGTRTPVLRTPNLDRLAAEGLAFDRAYCTNPTCSPSRATILTGWYPAWHGCWMTGVKLPEDVPTVSGLLSHLGYATSLVGRAHFAPLAPAAGQTSVEALPTLLDLDFWRGWTGPYYGFDHVELSRGHAGEVDAGQHYALWLEERGVPDWRRYFRPGPQGHTWDLPVELHHSAWTAERTIAAIDASVRAGRPFFCWASFHDPKPPYLVPEPYAAVYDAADLPREDIAAQYGSITLLDRQIGRILSRLDTLAVAGDTLVVFTSDHGHARSDAGPVHGEDLLRVPLVVRWPGRVPVGRRTDALHAHVDLAPTLLDALEIAVPGQMQGESQLPVWRGERDRVRDHVIVEHRNQLAAVHLRSYVEDRYKMTVHRGGTGDLFDLAEDPDERRNRFQDPDFADLKADLMRRFLDAELGREPTRLSGSTMTPVT</sequence>
<dbReference type="PROSITE" id="PS00523">
    <property type="entry name" value="SULFATASE_1"/>
    <property type="match status" value="1"/>
</dbReference>
<evidence type="ECO:0000256" key="4">
    <source>
        <dbReference type="ARBA" id="ARBA00022837"/>
    </source>
</evidence>
<keyword evidence="3" id="KW-0378">Hydrolase</keyword>
<dbReference type="AlphaFoldDB" id="A0A4R2JTY0"/>
<dbReference type="InterPro" id="IPR050738">
    <property type="entry name" value="Sulfatase"/>
</dbReference>
<organism evidence="6 7">
    <name type="scientific">Actinocrispum wychmicini</name>
    <dbReference type="NCBI Taxonomy" id="1213861"/>
    <lineage>
        <taxon>Bacteria</taxon>
        <taxon>Bacillati</taxon>
        <taxon>Actinomycetota</taxon>
        <taxon>Actinomycetes</taxon>
        <taxon>Pseudonocardiales</taxon>
        <taxon>Pseudonocardiaceae</taxon>
        <taxon>Actinocrispum</taxon>
    </lineage>
</organism>
<keyword evidence="4" id="KW-0106">Calcium</keyword>
<dbReference type="SUPFAM" id="SSF53649">
    <property type="entry name" value="Alkaline phosphatase-like"/>
    <property type="match status" value="1"/>
</dbReference>
<evidence type="ECO:0000256" key="1">
    <source>
        <dbReference type="ARBA" id="ARBA00008779"/>
    </source>
</evidence>
<comment type="caution">
    <text evidence="6">The sequence shown here is derived from an EMBL/GenBank/DDBJ whole genome shotgun (WGS) entry which is preliminary data.</text>
</comment>
<dbReference type="InterPro" id="IPR017850">
    <property type="entry name" value="Alkaline_phosphatase_core_sf"/>
</dbReference>
<dbReference type="InterPro" id="IPR024607">
    <property type="entry name" value="Sulfatase_CS"/>
</dbReference>
<dbReference type="Pfam" id="PF00884">
    <property type="entry name" value="Sulfatase"/>
    <property type="match status" value="1"/>
</dbReference>
<evidence type="ECO:0000256" key="3">
    <source>
        <dbReference type="ARBA" id="ARBA00022801"/>
    </source>
</evidence>
<keyword evidence="7" id="KW-1185">Reference proteome</keyword>
<name>A0A4R2JTY0_9PSEU</name>
<dbReference type="OrthoDB" id="9777306at2"/>
<dbReference type="GO" id="GO:0004065">
    <property type="term" value="F:arylsulfatase activity"/>
    <property type="evidence" value="ECO:0007669"/>
    <property type="project" value="TreeGrafter"/>
</dbReference>
<evidence type="ECO:0000313" key="7">
    <source>
        <dbReference type="Proteomes" id="UP000295680"/>
    </source>
</evidence>
<dbReference type="EMBL" id="SLWS01000003">
    <property type="protein sequence ID" value="TCO60716.1"/>
    <property type="molecule type" value="Genomic_DNA"/>
</dbReference>
<dbReference type="PANTHER" id="PTHR42693:SF53">
    <property type="entry name" value="ENDO-4-O-SULFATASE"/>
    <property type="match status" value="1"/>
</dbReference>
<proteinExistence type="inferred from homology"/>
<evidence type="ECO:0000256" key="2">
    <source>
        <dbReference type="ARBA" id="ARBA00022723"/>
    </source>
</evidence>